<feature type="transmembrane region" description="Helical" evidence="1">
    <location>
        <begin position="299"/>
        <end position="320"/>
    </location>
</feature>
<feature type="transmembrane region" description="Helical" evidence="1">
    <location>
        <begin position="101"/>
        <end position="121"/>
    </location>
</feature>
<reference evidence="3 4" key="1">
    <citation type="submission" date="2015-05" db="EMBL/GenBank/DDBJ databases">
        <title>Complete genome sequence of a sulfur-oxidizing gammaproteobacterium strain HA5.</title>
        <authorList>
            <person name="Miura A."/>
            <person name="Kojima H."/>
            <person name="Fukui M."/>
        </authorList>
    </citation>
    <scope>NUCLEOTIDE SEQUENCE [LARGE SCALE GENOMIC DNA]</scope>
    <source>
        <strain evidence="3 4">HA5</strain>
    </source>
</reference>
<feature type="domain" description="DUF2157" evidence="2">
    <location>
        <begin position="51"/>
        <end position="181"/>
    </location>
</feature>
<evidence type="ECO:0000313" key="3">
    <source>
        <dbReference type="EMBL" id="BAV34938.1"/>
    </source>
</evidence>
<name>A0A1B4XJF5_9GAMM</name>
<dbReference type="InterPro" id="IPR018677">
    <property type="entry name" value="DUF2157"/>
</dbReference>
<feature type="transmembrane region" description="Helical" evidence="1">
    <location>
        <begin position="274"/>
        <end position="292"/>
    </location>
</feature>
<evidence type="ECO:0000259" key="2">
    <source>
        <dbReference type="Pfam" id="PF09925"/>
    </source>
</evidence>
<dbReference type="KEGG" id="slim:SCL_2661"/>
<dbReference type="EMBL" id="AP014879">
    <property type="protein sequence ID" value="BAV34938.1"/>
    <property type="molecule type" value="Genomic_DNA"/>
</dbReference>
<dbReference type="AlphaFoldDB" id="A0A1B4XJF5"/>
<evidence type="ECO:0000313" key="4">
    <source>
        <dbReference type="Proteomes" id="UP000243180"/>
    </source>
</evidence>
<dbReference type="Pfam" id="PF09925">
    <property type="entry name" value="DUF2157"/>
    <property type="match status" value="1"/>
</dbReference>
<keyword evidence="1" id="KW-1133">Transmembrane helix</keyword>
<feature type="transmembrane region" description="Helical" evidence="1">
    <location>
        <begin position="326"/>
        <end position="343"/>
    </location>
</feature>
<organism evidence="3 4">
    <name type="scientific">Sulfuricaulis limicola</name>
    <dbReference type="NCBI Taxonomy" id="1620215"/>
    <lineage>
        <taxon>Bacteria</taxon>
        <taxon>Pseudomonadati</taxon>
        <taxon>Pseudomonadota</taxon>
        <taxon>Gammaproteobacteria</taxon>
        <taxon>Acidiferrobacterales</taxon>
        <taxon>Acidiferrobacteraceae</taxon>
        <taxon>Sulfuricaulis</taxon>
    </lineage>
</organism>
<dbReference type="InParanoid" id="A0A1B4XJF5"/>
<protein>
    <submittedName>
        <fullName evidence="3">Membrane protein</fullName>
    </submittedName>
</protein>
<feature type="transmembrane region" description="Helical" evidence="1">
    <location>
        <begin position="240"/>
        <end position="259"/>
    </location>
</feature>
<accession>A0A1B4XJF5</accession>
<proteinExistence type="predicted"/>
<dbReference type="RefSeq" id="WP_096361632.1">
    <property type="nucleotide sequence ID" value="NZ_AP014879.1"/>
</dbReference>
<feature type="transmembrane region" description="Helical" evidence="1">
    <location>
        <begin position="165"/>
        <end position="193"/>
    </location>
</feature>
<keyword evidence="1" id="KW-0472">Membrane</keyword>
<sequence>MNVPSRSDAQQRADDIRVFRRELDRLERDRVLSLTEEQKRTLTDHHERLLSQYTQDYDIDRDAQAKQLSLGMRIASFLGALALAASVFFLFYQFWGLLSTPWQVVTLVLSAVGTLAATVWIQSRDESGYFAKLAAMVAFACFVLNISMLGQIFNITPSDKALIPWAALAFLLAYTCDLRLLLAMGILCVVAYISARVGTWSGLYWIDFSRRPENFFPAALVLFLIPQFVDHTRFTGFAGIYRIFGLLTLFLPALVLANWGKGSYLELDPDIVEGLYQLLGFAGSAGAIWLGARRHWPEVVNTGMTFFVIFLYTKFFDWWWEIMPKYLFFLVLGLAAILLLLVLRRLRATNYRLLGASS</sequence>
<dbReference type="Proteomes" id="UP000243180">
    <property type="component" value="Chromosome"/>
</dbReference>
<feature type="transmembrane region" description="Helical" evidence="1">
    <location>
        <begin position="74"/>
        <end position="95"/>
    </location>
</feature>
<keyword evidence="1" id="KW-0812">Transmembrane</keyword>
<gene>
    <name evidence="3" type="ORF">SCL_2661</name>
</gene>
<keyword evidence="4" id="KW-1185">Reference proteome</keyword>
<dbReference type="OrthoDB" id="1120077at2"/>
<evidence type="ECO:0000256" key="1">
    <source>
        <dbReference type="SAM" id="Phobius"/>
    </source>
</evidence>
<feature type="transmembrane region" description="Helical" evidence="1">
    <location>
        <begin position="133"/>
        <end position="153"/>
    </location>
</feature>